<dbReference type="PROSITE" id="PS51898">
    <property type="entry name" value="TYR_RECOMBINASE"/>
    <property type="match status" value="1"/>
</dbReference>
<proteinExistence type="inferred from homology"/>
<dbReference type="GO" id="GO:0003677">
    <property type="term" value="F:DNA binding"/>
    <property type="evidence" value="ECO:0007669"/>
    <property type="project" value="UniProtKB-UniRule"/>
</dbReference>
<dbReference type="Proteomes" id="UP000037175">
    <property type="component" value="Unassembled WGS sequence"/>
</dbReference>
<dbReference type="InterPro" id="IPR010998">
    <property type="entry name" value="Integrase_recombinase_N"/>
</dbReference>
<evidence type="ECO:0000256" key="2">
    <source>
        <dbReference type="ARBA" id="ARBA00023125"/>
    </source>
</evidence>
<dbReference type="Pfam" id="PF00589">
    <property type="entry name" value="Phage_integrase"/>
    <property type="match status" value="1"/>
</dbReference>
<dbReference type="InterPro" id="IPR011010">
    <property type="entry name" value="DNA_brk_join_enz"/>
</dbReference>
<dbReference type="SUPFAM" id="SSF56349">
    <property type="entry name" value="DNA breaking-rejoining enzymes"/>
    <property type="match status" value="1"/>
</dbReference>
<evidence type="ECO:0000259" key="6">
    <source>
        <dbReference type="PROSITE" id="PS51900"/>
    </source>
</evidence>
<accession>A0A0L6W1P3</accession>
<dbReference type="PANTHER" id="PTHR30349:SF41">
    <property type="entry name" value="INTEGRASE_RECOMBINASE PROTEIN MJ0367-RELATED"/>
    <property type="match status" value="1"/>
</dbReference>
<dbReference type="PANTHER" id="PTHR30349">
    <property type="entry name" value="PHAGE INTEGRASE-RELATED"/>
    <property type="match status" value="1"/>
</dbReference>
<feature type="domain" description="Tyr recombinase" evidence="5">
    <location>
        <begin position="127"/>
        <end position="306"/>
    </location>
</feature>
<dbReference type="GO" id="GO:0015074">
    <property type="term" value="P:DNA integration"/>
    <property type="evidence" value="ECO:0007669"/>
    <property type="project" value="InterPro"/>
</dbReference>
<dbReference type="RefSeq" id="WP_052218292.1">
    <property type="nucleotide sequence ID" value="NZ_LGTE01000014.1"/>
</dbReference>
<keyword evidence="3" id="KW-0233">DNA recombination</keyword>
<keyword evidence="8" id="KW-1185">Reference proteome</keyword>
<dbReference type="PATRIC" id="fig|281456.6.peg.2225"/>
<organism evidence="7 8">
    <name type="scientific">Thermincola ferriacetica</name>
    <dbReference type="NCBI Taxonomy" id="281456"/>
    <lineage>
        <taxon>Bacteria</taxon>
        <taxon>Bacillati</taxon>
        <taxon>Bacillota</taxon>
        <taxon>Clostridia</taxon>
        <taxon>Eubacteriales</taxon>
        <taxon>Thermincolaceae</taxon>
        <taxon>Thermincola</taxon>
    </lineage>
</organism>
<dbReference type="InterPro" id="IPR050090">
    <property type="entry name" value="Tyrosine_recombinase_XerCD"/>
</dbReference>
<evidence type="ECO:0000256" key="3">
    <source>
        <dbReference type="ARBA" id="ARBA00023172"/>
    </source>
</evidence>
<dbReference type="InterPro" id="IPR013762">
    <property type="entry name" value="Integrase-like_cat_sf"/>
</dbReference>
<dbReference type="GO" id="GO:0006310">
    <property type="term" value="P:DNA recombination"/>
    <property type="evidence" value="ECO:0007669"/>
    <property type="project" value="UniProtKB-KW"/>
</dbReference>
<feature type="domain" description="Core-binding (CB)" evidence="6">
    <location>
        <begin position="19"/>
        <end position="106"/>
    </location>
</feature>
<evidence type="ECO:0000313" key="7">
    <source>
        <dbReference type="EMBL" id="KNZ69318.1"/>
    </source>
</evidence>
<dbReference type="InterPro" id="IPR002104">
    <property type="entry name" value="Integrase_catalytic"/>
</dbReference>
<name>A0A0L6W1P3_9FIRM</name>
<gene>
    <name evidence="7" type="ORF">Tfer_2115</name>
</gene>
<evidence type="ECO:0000313" key="8">
    <source>
        <dbReference type="Proteomes" id="UP000037175"/>
    </source>
</evidence>
<dbReference type="AlphaFoldDB" id="A0A0L6W1P3"/>
<comment type="caution">
    <text evidence="7">The sequence shown here is derived from an EMBL/GenBank/DDBJ whole genome shotgun (WGS) entry which is preliminary data.</text>
</comment>
<protein>
    <submittedName>
        <fullName evidence="7">Tyrosine recombinase XerD</fullName>
    </submittedName>
</protein>
<sequence length="319" mass="37097">MAKRRKRFLQTKDVPAANLSFDEAVHMFLDELKIRNRSKRTIEWHRENFHAVRKVFREQKVQLSIPLATSTVKKHLVLYCKEQLNQQPRTINMRLGSLKMLHSYLVKEGYLDVNPLADIDSLKLPKNIPVSLTDEQIERLLRVPDRKTFTGLRDFTIMLLLLETGIRVSELANIKLKDINLKDGYIKIFGKGAKERNVPIQSKFKKVLSEYLLHRGDLDTDALFVTVDNTPLKVRSIQERIEIIAEKAGITEIRTSPHIWRHTFARKYIVNGGDVFSLKQILGHSGWQMVHHYVNLFSSDVFKKHQQFSPVQNLRLPSV</sequence>
<evidence type="ECO:0000256" key="4">
    <source>
        <dbReference type="PROSITE-ProRule" id="PRU01248"/>
    </source>
</evidence>
<dbReference type="Gene3D" id="1.10.150.130">
    <property type="match status" value="1"/>
</dbReference>
<dbReference type="PROSITE" id="PS51900">
    <property type="entry name" value="CB"/>
    <property type="match status" value="1"/>
</dbReference>
<reference evidence="8" key="1">
    <citation type="submission" date="2015-07" db="EMBL/GenBank/DDBJ databases">
        <title>Complete Genome of Thermincola ferriacetica strain Z-0001T.</title>
        <authorList>
            <person name="Lusk B."/>
            <person name="Badalamenti J.P."/>
            <person name="Parameswaran P."/>
            <person name="Bond D.R."/>
            <person name="Torres C.I."/>
        </authorList>
    </citation>
    <scope>NUCLEOTIDE SEQUENCE [LARGE SCALE GENOMIC DNA]</scope>
    <source>
        <strain evidence="8">Z-0001</strain>
    </source>
</reference>
<dbReference type="InterPro" id="IPR044068">
    <property type="entry name" value="CB"/>
</dbReference>
<dbReference type="EMBL" id="LGTE01000014">
    <property type="protein sequence ID" value="KNZ69318.1"/>
    <property type="molecule type" value="Genomic_DNA"/>
</dbReference>
<comment type="similarity">
    <text evidence="1">Belongs to the 'phage' integrase family.</text>
</comment>
<evidence type="ECO:0000259" key="5">
    <source>
        <dbReference type="PROSITE" id="PS51898"/>
    </source>
</evidence>
<keyword evidence="2 4" id="KW-0238">DNA-binding</keyword>
<dbReference type="Gene3D" id="1.10.443.10">
    <property type="entry name" value="Intergrase catalytic core"/>
    <property type="match status" value="1"/>
</dbReference>
<evidence type="ECO:0000256" key="1">
    <source>
        <dbReference type="ARBA" id="ARBA00008857"/>
    </source>
</evidence>